<evidence type="ECO:0000313" key="1">
    <source>
        <dbReference type="EMBL" id="CUS12992.1"/>
    </source>
</evidence>
<sequence>MGRKSTETIKTSKTPKYIAETGMTPNQYFDLKVHIKSITLPGTPGFEGKRFSSRESERAYRQWLHNALLQLGPKFFPGGGKGLAWPQDYEGIHKAVHQVVRSLSYKIRKNYANQVERVSVAGGKAWNDKTKAETPEAGDRCGCGPICDSDVDEGVVMIDKEVGREQNQVEEVTVTKQHHQDREVTEEEMKAAAIGLEDLLDLMRPEVSPQLPDLTMEDFDWDEVADTECPELVVRGLSCKLGPTGSLVSWC</sequence>
<keyword evidence="2" id="KW-1185">Reference proteome</keyword>
<gene>
    <name evidence="1" type="ORF">GSTUAT00002907001</name>
</gene>
<name>A0A292PZH5_9PEZI</name>
<dbReference type="EMBL" id="LN890979">
    <property type="protein sequence ID" value="CUS12992.1"/>
    <property type="molecule type" value="Genomic_DNA"/>
</dbReference>
<organism evidence="1 2">
    <name type="scientific">Tuber aestivum</name>
    <name type="common">summer truffle</name>
    <dbReference type="NCBI Taxonomy" id="59557"/>
    <lineage>
        <taxon>Eukaryota</taxon>
        <taxon>Fungi</taxon>
        <taxon>Dikarya</taxon>
        <taxon>Ascomycota</taxon>
        <taxon>Pezizomycotina</taxon>
        <taxon>Pezizomycetes</taxon>
        <taxon>Pezizales</taxon>
        <taxon>Tuberaceae</taxon>
        <taxon>Tuber</taxon>
    </lineage>
</organism>
<dbReference type="Proteomes" id="UP001412239">
    <property type="component" value="Unassembled WGS sequence"/>
</dbReference>
<dbReference type="AlphaFoldDB" id="A0A292PZH5"/>
<evidence type="ECO:0000313" key="2">
    <source>
        <dbReference type="Proteomes" id="UP001412239"/>
    </source>
</evidence>
<accession>A0A292PZH5</accession>
<protein>
    <submittedName>
        <fullName evidence="1">Uncharacterized protein</fullName>
    </submittedName>
</protein>
<proteinExistence type="predicted"/>
<reference evidence="1" key="1">
    <citation type="submission" date="2015-10" db="EMBL/GenBank/DDBJ databases">
        <authorList>
            <person name="Regsiter A."/>
            <person name="william w."/>
        </authorList>
    </citation>
    <scope>NUCLEOTIDE SEQUENCE</scope>
    <source>
        <strain evidence="1">Montdore</strain>
    </source>
</reference>